<comment type="similarity">
    <text evidence="1">Belongs to the peptidase S66 family.</text>
</comment>
<evidence type="ECO:0000256" key="2">
    <source>
        <dbReference type="ARBA" id="ARBA00022801"/>
    </source>
</evidence>
<dbReference type="PANTHER" id="PTHR30237">
    <property type="entry name" value="MURAMOYLTETRAPEPTIDE CARBOXYPEPTIDASE"/>
    <property type="match status" value="1"/>
</dbReference>
<organism evidence="6 7">
    <name type="scientific">Williamsoniiplasma luminosum</name>
    <dbReference type="NCBI Taxonomy" id="214888"/>
    <lineage>
        <taxon>Bacteria</taxon>
        <taxon>Bacillati</taxon>
        <taxon>Mycoplasmatota</taxon>
        <taxon>Mollicutes</taxon>
        <taxon>Entomoplasmatales</taxon>
        <taxon>Williamsoniiplasma</taxon>
    </lineage>
</organism>
<dbReference type="GO" id="GO:0004180">
    <property type="term" value="F:carboxypeptidase activity"/>
    <property type="evidence" value="ECO:0007669"/>
    <property type="project" value="UniProtKB-KW"/>
</dbReference>
<dbReference type="Gene3D" id="3.40.50.10740">
    <property type="entry name" value="Class I glutamine amidotransferase-like"/>
    <property type="match status" value="1"/>
</dbReference>
<keyword evidence="6" id="KW-0645">Protease</keyword>
<dbReference type="InterPro" id="IPR003507">
    <property type="entry name" value="S66_fam"/>
</dbReference>
<dbReference type="Pfam" id="PF02016">
    <property type="entry name" value="Peptidase_S66"/>
    <property type="match status" value="1"/>
</dbReference>
<dbReference type="PANTHER" id="PTHR30237:SF5">
    <property type="entry name" value="CARBOXYPEPTIDASE VC_A0337-RELATED"/>
    <property type="match status" value="1"/>
</dbReference>
<dbReference type="EMBL" id="CP027019">
    <property type="protein sequence ID" value="AVP49687.1"/>
    <property type="molecule type" value="Genomic_DNA"/>
</dbReference>
<feature type="domain" description="LD-carboxypeptidase C-terminal" evidence="5">
    <location>
        <begin position="192"/>
        <end position="305"/>
    </location>
</feature>
<dbReference type="SUPFAM" id="SSF52317">
    <property type="entry name" value="Class I glutamine amidotransferase-like"/>
    <property type="match status" value="1"/>
</dbReference>
<dbReference type="CDD" id="cd07062">
    <property type="entry name" value="Peptidase_S66_mccF_like"/>
    <property type="match status" value="1"/>
</dbReference>
<dbReference type="AlphaFoldDB" id="A0A2S0NL02"/>
<feature type="active site" description="Charge relay system" evidence="3">
    <location>
        <position position="223"/>
    </location>
</feature>
<proteinExistence type="inferred from homology"/>
<keyword evidence="6" id="KW-0121">Carboxypeptidase</keyword>
<reference evidence="7" key="1">
    <citation type="submission" date="2018-02" db="EMBL/GenBank/DDBJ databases">
        <title>Firefly genomes illuminate parallel origins of bioluminescence in beetles.</title>
        <authorList>
            <person name="Fallon T.R."/>
            <person name="Lower S.E.S."/>
            <person name="Behringer M."/>
            <person name="Weng J.-K."/>
        </authorList>
    </citation>
    <scope>NUCLEOTIDE SEQUENCE [LARGE SCALE GENOMIC DNA]</scope>
</reference>
<dbReference type="RefSeq" id="WP_303662236.1">
    <property type="nucleotide sequence ID" value="NZ_CP027019.1"/>
</dbReference>
<evidence type="ECO:0000313" key="7">
    <source>
        <dbReference type="Proteomes" id="UP000239250"/>
    </source>
</evidence>
<dbReference type="Proteomes" id="UP000239250">
    <property type="component" value="Chromosome"/>
</dbReference>
<evidence type="ECO:0000256" key="3">
    <source>
        <dbReference type="PIRSR" id="PIRSR028757-1"/>
    </source>
</evidence>
<dbReference type="InterPro" id="IPR027461">
    <property type="entry name" value="Carboxypeptidase_A_C_sf"/>
</dbReference>
<feature type="active site" description="Nucleophile" evidence="3">
    <location>
        <position position="101"/>
    </location>
</feature>
<dbReference type="InterPro" id="IPR040449">
    <property type="entry name" value="Peptidase_S66_N"/>
</dbReference>
<dbReference type="PIRSF" id="PIRSF028757">
    <property type="entry name" value="LD-carboxypeptidase"/>
    <property type="match status" value="1"/>
</dbReference>
<dbReference type="SUPFAM" id="SSF141986">
    <property type="entry name" value="LD-carboxypeptidase A C-terminal domain-like"/>
    <property type="match status" value="1"/>
</dbReference>
<dbReference type="Pfam" id="PF17676">
    <property type="entry name" value="Peptidase_S66C"/>
    <property type="match status" value="1"/>
</dbReference>
<evidence type="ECO:0000259" key="4">
    <source>
        <dbReference type="Pfam" id="PF02016"/>
    </source>
</evidence>
<name>A0A2S0NL02_9MOLU</name>
<sequence>MKVGIFTSSTPIGAISPNRAQRAIEFLKSKGHEIVLGEMFYQNDFYRTGTILERANEINELAKEKIDLLLSSIGGNNTSSILPYLNYDLINKNIKAVCGFSDSSALLSTIINKCPDVKVFYGPALFPNFGEFEQESREISYNSLFNYPQQISYQGFVYDGEANWEHYEQPRQLKSLVWKSKNVNQDTNLISGVVKGGNLSTLSGIWGSEYAPIFNQGDILFIEDEDKNIATIERLFNLLKLNKTFDHLNAIILGTHKNFDDQKTCKQPIDVLLEVLNGQNIPILYDVNISHDKPMLAIRLNSLITIDFVQNKIINEWI</sequence>
<accession>A0A2S0NL02</accession>
<dbReference type="InterPro" id="IPR040921">
    <property type="entry name" value="Peptidase_S66C"/>
</dbReference>
<evidence type="ECO:0000259" key="5">
    <source>
        <dbReference type="Pfam" id="PF17676"/>
    </source>
</evidence>
<protein>
    <submittedName>
        <fullName evidence="6">LD-carboxypeptidase</fullName>
    </submittedName>
</protein>
<dbReference type="InterPro" id="IPR029062">
    <property type="entry name" value="Class_I_gatase-like"/>
</dbReference>
<feature type="active site" description="Charge relay system" evidence="3">
    <location>
        <position position="291"/>
    </location>
</feature>
<keyword evidence="2" id="KW-0378">Hydrolase</keyword>
<gene>
    <name evidence="6" type="ORF">C5T88_03875</name>
</gene>
<evidence type="ECO:0000313" key="6">
    <source>
        <dbReference type="EMBL" id="AVP49687.1"/>
    </source>
</evidence>
<evidence type="ECO:0000256" key="1">
    <source>
        <dbReference type="ARBA" id="ARBA00010233"/>
    </source>
</evidence>
<dbReference type="Gene3D" id="3.50.30.60">
    <property type="entry name" value="LD-carboxypeptidase A C-terminal domain-like"/>
    <property type="match status" value="1"/>
</dbReference>
<feature type="domain" description="LD-carboxypeptidase N-terminal" evidence="4">
    <location>
        <begin position="3"/>
        <end position="122"/>
    </location>
</feature>
<dbReference type="InterPro" id="IPR027478">
    <property type="entry name" value="LdcA_N"/>
</dbReference>